<dbReference type="CDD" id="cd00190">
    <property type="entry name" value="Tryp_SPc"/>
    <property type="match status" value="1"/>
</dbReference>
<dbReference type="GeneTree" id="ENSGT00940000158868"/>
<evidence type="ECO:0000256" key="2">
    <source>
        <dbReference type="ARBA" id="ARBA00022729"/>
    </source>
</evidence>
<keyword evidence="6" id="KW-0325">Glycoprotein</keyword>
<sequence length="295" mass="32900">MLGWRTLLHPRLQQPEPFSVDLSPLPFLSLQMIFLLLLTLPLLGNSVPQEPRIVGGVDAQEGECPWQISLRTNVGDSWIHYCGGSLIDPSWILTAAHCFTQYGKETSQYMIQLRQQNLYEDDNLVPLEEIIIHPKYTDFRSGSDLALLKLQSPVQLNANVQTIMLPEASQIFTPDMECWVSGWGDIGFGVALPPPYTLRKVQVLVMDALTCDQEYHVDSTTDSSERIIQDDMLCAGSSGKDSCRGDPGGPLVCKVQDFWIQDGVVSWGEGCGAPHRPGVYTLITAFVDWIQSYIK</sequence>
<evidence type="ECO:0000256" key="6">
    <source>
        <dbReference type="ARBA" id="ARBA00023180"/>
    </source>
</evidence>
<dbReference type="PRINTS" id="PR00722">
    <property type="entry name" value="CHYMOTRYPSIN"/>
</dbReference>
<keyword evidence="1" id="KW-0645">Protease</keyword>
<reference evidence="8" key="3">
    <citation type="submission" date="2025-09" db="UniProtKB">
        <authorList>
            <consortium name="Ensembl"/>
        </authorList>
    </citation>
    <scope>IDENTIFICATION</scope>
</reference>
<dbReference type="InterPro" id="IPR009003">
    <property type="entry name" value="Peptidase_S1_PA"/>
</dbReference>
<keyword evidence="2" id="KW-0732">Signal</keyword>
<dbReference type="Gene3D" id="2.40.10.10">
    <property type="entry name" value="Trypsin-like serine proteases"/>
    <property type="match status" value="2"/>
</dbReference>
<dbReference type="GO" id="GO:0004252">
    <property type="term" value="F:serine-type endopeptidase activity"/>
    <property type="evidence" value="ECO:0007669"/>
    <property type="project" value="InterPro"/>
</dbReference>
<reference evidence="8" key="2">
    <citation type="submission" date="2025-08" db="UniProtKB">
        <authorList>
            <consortium name="Ensembl"/>
        </authorList>
    </citation>
    <scope>IDENTIFICATION</scope>
</reference>
<reference evidence="9" key="1">
    <citation type="submission" date="2018-12" db="EMBL/GenBank/DDBJ databases">
        <authorList>
            <person name="Yazar S."/>
        </authorList>
    </citation>
    <scope>NUCLEOTIDE SEQUENCE [LARGE SCALE GENOMIC DNA]</scope>
</reference>
<organism evidence="8 9">
    <name type="scientific">Vombatus ursinus</name>
    <name type="common">Common wombat</name>
    <dbReference type="NCBI Taxonomy" id="29139"/>
    <lineage>
        <taxon>Eukaryota</taxon>
        <taxon>Metazoa</taxon>
        <taxon>Chordata</taxon>
        <taxon>Craniata</taxon>
        <taxon>Vertebrata</taxon>
        <taxon>Euteleostomi</taxon>
        <taxon>Mammalia</taxon>
        <taxon>Metatheria</taxon>
        <taxon>Diprotodontia</taxon>
        <taxon>Vombatidae</taxon>
        <taxon>Vombatus</taxon>
    </lineage>
</organism>
<dbReference type="PROSITE" id="PS00134">
    <property type="entry name" value="TRYPSIN_HIS"/>
    <property type="match status" value="1"/>
</dbReference>
<dbReference type="SMART" id="SM00020">
    <property type="entry name" value="Tryp_SPc"/>
    <property type="match status" value="1"/>
</dbReference>
<keyword evidence="3" id="KW-0378">Hydrolase</keyword>
<dbReference type="AlphaFoldDB" id="A0A4X2KUV2"/>
<evidence type="ECO:0000259" key="7">
    <source>
        <dbReference type="PROSITE" id="PS50240"/>
    </source>
</evidence>
<evidence type="ECO:0000256" key="4">
    <source>
        <dbReference type="ARBA" id="ARBA00022825"/>
    </source>
</evidence>
<name>A0A4X2KUV2_VOMUR</name>
<dbReference type="GO" id="GO:0006508">
    <property type="term" value="P:proteolysis"/>
    <property type="evidence" value="ECO:0007669"/>
    <property type="project" value="UniProtKB-KW"/>
</dbReference>
<proteinExistence type="predicted"/>
<evidence type="ECO:0000313" key="8">
    <source>
        <dbReference type="Ensembl" id="ENSVURP00010015473.1"/>
    </source>
</evidence>
<evidence type="ECO:0000256" key="1">
    <source>
        <dbReference type="ARBA" id="ARBA00022670"/>
    </source>
</evidence>
<dbReference type="OMA" id="INEHIQG"/>
<dbReference type="InterPro" id="IPR043504">
    <property type="entry name" value="Peptidase_S1_PA_chymotrypsin"/>
</dbReference>
<dbReference type="STRING" id="29139.ENSVURP00010015473"/>
<dbReference type="SUPFAM" id="SSF50494">
    <property type="entry name" value="Trypsin-like serine proteases"/>
    <property type="match status" value="1"/>
</dbReference>
<dbReference type="InterPro" id="IPR001254">
    <property type="entry name" value="Trypsin_dom"/>
</dbReference>
<dbReference type="InterPro" id="IPR001314">
    <property type="entry name" value="Peptidase_S1A"/>
</dbReference>
<dbReference type="Proteomes" id="UP000314987">
    <property type="component" value="Unassembled WGS sequence"/>
</dbReference>
<keyword evidence="5" id="KW-1015">Disulfide bond</keyword>
<feature type="domain" description="Peptidase S1" evidence="7">
    <location>
        <begin position="53"/>
        <end position="295"/>
    </location>
</feature>
<dbReference type="PROSITE" id="PS50240">
    <property type="entry name" value="TRYPSIN_DOM"/>
    <property type="match status" value="1"/>
</dbReference>
<dbReference type="PANTHER" id="PTHR24253">
    <property type="entry name" value="TRANSMEMBRANE PROTEASE SERINE"/>
    <property type="match status" value="1"/>
</dbReference>
<evidence type="ECO:0000256" key="3">
    <source>
        <dbReference type="ARBA" id="ARBA00022801"/>
    </source>
</evidence>
<dbReference type="Ensembl" id="ENSVURT00010017588.1">
    <property type="protein sequence ID" value="ENSVURP00010015473.1"/>
    <property type="gene ID" value="ENSVURG00010011524.1"/>
</dbReference>
<accession>A0A4X2KUV2</accession>
<evidence type="ECO:0000313" key="9">
    <source>
        <dbReference type="Proteomes" id="UP000314987"/>
    </source>
</evidence>
<keyword evidence="4" id="KW-0720">Serine protease</keyword>
<gene>
    <name evidence="8" type="primary">LOC114043636</name>
</gene>
<protein>
    <recommendedName>
        <fullName evidence="7">Peptidase S1 domain-containing protein</fullName>
    </recommendedName>
</protein>
<dbReference type="PANTHER" id="PTHR24253:SF144">
    <property type="entry name" value="CHYMOTRYPSIN-LIKE PROTEASE CTRL-1-RELATED"/>
    <property type="match status" value="1"/>
</dbReference>
<dbReference type="FunFam" id="2.40.10.10:FF:000024">
    <property type="entry name" value="Serine protease 53"/>
    <property type="match status" value="1"/>
</dbReference>
<dbReference type="InterPro" id="IPR018114">
    <property type="entry name" value="TRYPSIN_HIS"/>
</dbReference>
<keyword evidence="9" id="KW-1185">Reference proteome</keyword>
<evidence type="ECO:0000256" key="5">
    <source>
        <dbReference type="ARBA" id="ARBA00023157"/>
    </source>
</evidence>
<dbReference type="Pfam" id="PF00089">
    <property type="entry name" value="Trypsin"/>
    <property type="match status" value="1"/>
</dbReference>